<evidence type="ECO:0000313" key="2">
    <source>
        <dbReference type="EMBL" id="SFV28001.1"/>
    </source>
</evidence>
<evidence type="ECO:0000313" key="3">
    <source>
        <dbReference type="Proteomes" id="UP000199423"/>
    </source>
</evidence>
<feature type="signal peptide" evidence="1">
    <location>
        <begin position="1"/>
        <end position="27"/>
    </location>
</feature>
<gene>
    <name evidence="2" type="ORF">SAMN04488557_0901</name>
</gene>
<dbReference type="RefSeq" id="WP_092864718.1">
    <property type="nucleotide sequence ID" value="NZ_FPCH01000001.1"/>
</dbReference>
<dbReference type="AlphaFoldDB" id="A0A1I7N018"/>
<protein>
    <submittedName>
        <fullName evidence="2">Uncharacterized protein</fullName>
    </submittedName>
</protein>
<dbReference type="OrthoDB" id="7933945at2"/>
<keyword evidence="1" id="KW-0732">Signal</keyword>
<dbReference type="Proteomes" id="UP000199423">
    <property type="component" value="Unassembled WGS sequence"/>
</dbReference>
<keyword evidence="3" id="KW-1185">Reference proteome</keyword>
<dbReference type="EMBL" id="FPCH01000001">
    <property type="protein sequence ID" value="SFV28001.1"/>
    <property type="molecule type" value="Genomic_DNA"/>
</dbReference>
<evidence type="ECO:0000256" key="1">
    <source>
        <dbReference type="SAM" id="SignalP"/>
    </source>
</evidence>
<dbReference type="STRING" id="51670.SAMN04488557_0901"/>
<name>A0A1I7N018_9HYPH</name>
<proteinExistence type="predicted"/>
<reference evidence="3" key="1">
    <citation type="submission" date="2016-10" db="EMBL/GenBank/DDBJ databases">
        <authorList>
            <person name="Varghese N."/>
            <person name="Submissions S."/>
        </authorList>
    </citation>
    <scope>NUCLEOTIDE SEQUENCE [LARGE SCALE GENOMIC DNA]</scope>
    <source>
        <strain evidence="3">DSM 1565</strain>
    </source>
</reference>
<organism evidence="2 3">
    <name type="scientific">Hyphomicrobium facile</name>
    <dbReference type="NCBI Taxonomy" id="51670"/>
    <lineage>
        <taxon>Bacteria</taxon>
        <taxon>Pseudomonadati</taxon>
        <taxon>Pseudomonadota</taxon>
        <taxon>Alphaproteobacteria</taxon>
        <taxon>Hyphomicrobiales</taxon>
        <taxon>Hyphomicrobiaceae</taxon>
        <taxon>Hyphomicrobium</taxon>
    </lineage>
</organism>
<accession>A0A1I7N018</accession>
<feature type="chain" id="PRO_5011677129" evidence="1">
    <location>
        <begin position="28"/>
        <end position="108"/>
    </location>
</feature>
<sequence length="108" mass="12192">MTAFFCPALTIAAVLGSVALSVSQANAMTLAKPAGEASTSLVHVDYRGDDRRYRHQHRHYRNRGRHVVHAPFTRVESGRRTVVDAPFVHVYKDRHGKHIVAPFVDLYR</sequence>